<evidence type="ECO:0000313" key="3">
    <source>
        <dbReference type="Proteomes" id="UP000191408"/>
    </source>
</evidence>
<dbReference type="GO" id="GO:0005829">
    <property type="term" value="C:cytosol"/>
    <property type="evidence" value="ECO:0007669"/>
    <property type="project" value="TreeGrafter"/>
</dbReference>
<reference evidence="3" key="1">
    <citation type="journal article" date="2017" name="Nat. Microbiol.">
        <title>Global analysis of biosynthetic gene clusters reveals vast potential of secondary metabolite production in Penicillium species.</title>
        <authorList>
            <person name="Nielsen J.C."/>
            <person name="Grijseels S."/>
            <person name="Prigent S."/>
            <person name="Ji B."/>
            <person name="Dainat J."/>
            <person name="Nielsen K.F."/>
            <person name="Frisvad J.C."/>
            <person name="Workman M."/>
            <person name="Nielsen J."/>
        </authorList>
    </citation>
    <scope>NUCLEOTIDE SEQUENCE [LARGE SCALE GENOMIC DNA]</scope>
    <source>
        <strain evidence="3">IBT 4502</strain>
    </source>
</reference>
<dbReference type="OrthoDB" id="2529286at2759"/>
<sequence>MDQIIHLLANGEEVIDVDEESFLLYAQDIPSNNLGMLNPRAPSVEISINGNEYTIHQSPSLLSSHRTGGTTGAETANPSTDSGTEYSSHDLHQFLYDLSPESPETANPSTDFSAGLLPVRSAQTRPEGQGVEFLKLFYPLFVCASALGGQTSTVAELGTGISALVALVLAPSVRHYIATDQEYVRKLFRMNLDGNASIGVSSSNSKAKGKSKGSKSSKSVSNSTAKRVDNISFTTLDWETDQAASLKECMDSDDAHGQDEEEEGGEDKGFDLLLSCDCIYNEALVAPFVRTCAEICRLRPSYVAGSEEPRPHRKPTVCIIAQQQRSPDVFETWLRETMREFRVWRLSDDVLGEGLKSGSGYLVHLLLVRDQ</sequence>
<dbReference type="GO" id="GO:0008757">
    <property type="term" value="F:S-adenosylmethionine-dependent methyltransferase activity"/>
    <property type="evidence" value="ECO:0007669"/>
    <property type="project" value="UniProtKB-ARBA"/>
</dbReference>
<gene>
    <name evidence="2" type="ORF">PENPOL_c003G08428</name>
</gene>
<accession>A0A1V6NUH8</accession>
<dbReference type="Gene3D" id="3.40.50.150">
    <property type="entry name" value="Vaccinia Virus protein VP39"/>
    <property type="match status" value="1"/>
</dbReference>
<protein>
    <submittedName>
        <fullName evidence="2">Uncharacterized protein</fullName>
    </submittedName>
</protein>
<dbReference type="STRING" id="60169.A0A1V6NUH8"/>
<dbReference type="GO" id="GO:0032991">
    <property type="term" value="C:protein-containing complex"/>
    <property type="evidence" value="ECO:0007669"/>
    <property type="project" value="TreeGrafter"/>
</dbReference>
<dbReference type="InterPro" id="IPR029063">
    <property type="entry name" value="SAM-dependent_MTases_sf"/>
</dbReference>
<dbReference type="InterPro" id="IPR019410">
    <property type="entry name" value="Methyltransf_16"/>
</dbReference>
<feature type="region of interest" description="Disordered" evidence="1">
    <location>
        <begin position="60"/>
        <end position="86"/>
    </location>
</feature>
<name>A0A1V6NUH8_PENPO</name>
<comment type="caution">
    <text evidence="2">The sequence shown here is derived from an EMBL/GenBank/DDBJ whole genome shotgun (WGS) entry which is preliminary data.</text>
</comment>
<dbReference type="AlphaFoldDB" id="A0A1V6NUH8"/>
<dbReference type="PANTHER" id="PTHR14614">
    <property type="entry name" value="HEPATOCELLULAR CARCINOMA-ASSOCIATED ANTIGEN"/>
    <property type="match status" value="1"/>
</dbReference>
<keyword evidence="3" id="KW-1185">Reference proteome</keyword>
<dbReference type="EMBL" id="MDYM01000003">
    <property type="protein sequence ID" value="OQD68320.1"/>
    <property type="molecule type" value="Genomic_DNA"/>
</dbReference>
<dbReference type="PANTHER" id="PTHR14614:SF109">
    <property type="entry name" value="RIBOSOMAL LYSINE N-METHYLTRANSFERASE 5"/>
    <property type="match status" value="1"/>
</dbReference>
<evidence type="ECO:0000313" key="2">
    <source>
        <dbReference type="EMBL" id="OQD68320.1"/>
    </source>
</evidence>
<dbReference type="Proteomes" id="UP000191408">
    <property type="component" value="Unassembled WGS sequence"/>
</dbReference>
<feature type="region of interest" description="Disordered" evidence="1">
    <location>
        <begin position="201"/>
        <end position="222"/>
    </location>
</feature>
<evidence type="ECO:0000256" key="1">
    <source>
        <dbReference type="SAM" id="MobiDB-lite"/>
    </source>
</evidence>
<proteinExistence type="predicted"/>
<organism evidence="2 3">
    <name type="scientific">Penicillium polonicum</name>
    <dbReference type="NCBI Taxonomy" id="60169"/>
    <lineage>
        <taxon>Eukaryota</taxon>
        <taxon>Fungi</taxon>
        <taxon>Dikarya</taxon>
        <taxon>Ascomycota</taxon>
        <taxon>Pezizomycotina</taxon>
        <taxon>Eurotiomycetes</taxon>
        <taxon>Eurotiomycetidae</taxon>
        <taxon>Eurotiales</taxon>
        <taxon>Aspergillaceae</taxon>
        <taxon>Penicillium</taxon>
    </lineage>
</organism>